<feature type="region of interest" description="Disordered" evidence="1">
    <location>
        <begin position="1"/>
        <end position="22"/>
    </location>
</feature>
<dbReference type="OMA" id="NENMAPF"/>
<evidence type="ECO:0000313" key="3">
    <source>
        <dbReference type="Proteomes" id="UP000271162"/>
    </source>
</evidence>
<organism evidence="4">
    <name type="scientific">Nippostrongylus brasiliensis</name>
    <name type="common">Rat hookworm</name>
    <dbReference type="NCBI Taxonomy" id="27835"/>
    <lineage>
        <taxon>Eukaryota</taxon>
        <taxon>Metazoa</taxon>
        <taxon>Ecdysozoa</taxon>
        <taxon>Nematoda</taxon>
        <taxon>Chromadorea</taxon>
        <taxon>Rhabditida</taxon>
        <taxon>Rhabditina</taxon>
        <taxon>Rhabditomorpha</taxon>
        <taxon>Strongyloidea</taxon>
        <taxon>Heligmosomidae</taxon>
        <taxon>Nippostrongylus</taxon>
    </lineage>
</organism>
<name>A0A0N4YFJ1_NIPBR</name>
<dbReference type="EMBL" id="UYSL01021774">
    <property type="protein sequence ID" value="VDL79122.1"/>
    <property type="molecule type" value="Genomic_DNA"/>
</dbReference>
<feature type="compositionally biased region" description="Basic and acidic residues" evidence="1">
    <location>
        <begin position="136"/>
        <end position="154"/>
    </location>
</feature>
<dbReference type="AlphaFoldDB" id="A0A0N4YFJ1"/>
<feature type="region of interest" description="Disordered" evidence="1">
    <location>
        <begin position="52"/>
        <end position="109"/>
    </location>
</feature>
<dbReference type="WBParaSite" id="NBR_0001552701-mRNA-1">
    <property type="protein sequence ID" value="NBR_0001552701-mRNA-1"/>
    <property type="gene ID" value="NBR_0001552701"/>
</dbReference>
<accession>A0A0N4YFJ1</accession>
<keyword evidence="3" id="KW-1185">Reference proteome</keyword>
<sequence length="274" mass="30656">MSQENSNMSAPSRIGDRSPEGAGFIEWYDSPKVLLPSQAKKTRQSLLLMKTRSAEEFSPSRSSLNDLFGNDTPVNNSATTPHRSRQWFKGSLRKGRRRSDQPEEKEIKAATPKISMSMEEGLALGRASLAKLRQRLHSEGEQEDRERKSKERPIRTPLRSVKQGCASTPAADSRKRESEIAVTPSLIRSQVTIFTSTPKRTTGTPATSLKRFHTMCASPQSSKEEGSKAKMARTKSLNVMADESDDDSFLDDVFMPFSSPNQLTQLLKHNIEKR</sequence>
<feature type="compositionally biased region" description="Basic residues" evidence="1">
    <location>
        <begin position="82"/>
        <end position="97"/>
    </location>
</feature>
<reference evidence="2 3" key="2">
    <citation type="submission" date="2018-11" db="EMBL/GenBank/DDBJ databases">
        <authorList>
            <consortium name="Pathogen Informatics"/>
        </authorList>
    </citation>
    <scope>NUCLEOTIDE SEQUENCE [LARGE SCALE GENOMIC DNA]</scope>
</reference>
<feature type="compositionally biased region" description="Basic and acidic residues" evidence="1">
    <location>
        <begin position="98"/>
        <end position="108"/>
    </location>
</feature>
<evidence type="ECO:0000256" key="1">
    <source>
        <dbReference type="SAM" id="MobiDB-lite"/>
    </source>
</evidence>
<evidence type="ECO:0000313" key="4">
    <source>
        <dbReference type="WBParaSite" id="NBR_0001552701-mRNA-1"/>
    </source>
</evidence>
<gene>
    <name evidence="2" type="ORF">NBR_LOCUS15528</name>
</gene>
<dbReference type="Proteomes" id="UP000271162">
    <property type="component" value="Unassembled WGS sequence"/>
</dbReference>
<protein>
    <submittedName>
        <fullName evidence="4">F-box only protein 34</fullName>
    </submittedName>
</protein>
<evidence type="ECO:0000313" key="2">
    <source>
        <dbReference type="EMBL" id="VDL79122.1"/>
    </source>
</evidence>
<reference evidence="4" key="1">
    <citation type="submission" date="2017-02" db="UniProtKB">
        <authorList>
            <consortium name="WormBaseParasite"/>
        </authorList>
    </citation>
    <scope>IDENTIFICATION</scope>
</reference>
<proteinExistence type="predicted"/>
<feature type="compositionally biased region" description="Polar residues" evidence="1">
    <location>
        <begin position="1"/>
        <end position="10"/>
    </location>
</feature>
<feature type="region of interest" description="Disordered" evidence="1">
    <location>
        <begin position="136"/>
        <end position="179"/>
    </location>
</feature>
<feature type="compositionally biased region" description="Polar residues" evidence="1">
    <location>
        <begin position="72"/>
        <end position="81"/>
    </location>
</feature>